<organism evidence="1">
    <name type="scientific">uncultured Thermomicrobiales bacterium</name>
    <dbReference type="NCBI Taxonomy" id="1645740"/>
    <lineage>
        <taxon>Bacteria</taxon>
        <taxon>Pseudomonadati</taxon>
        <taxon>Thermomicrobiota</taxon>
        <taxon>Thermomicrobia</taxon>
        <taxon>Thermomicrobiales</taxon>
        <taxon>environmental samples</taxon>
    </lineage>
</organism>
<dbReference type="InterPro" id="IPR037079">
    <property type="entry name" value="AF2212/PG0164-like_sf"/>
</dbReference>
<dbReference type="AlphaFoldDB" id="A0A6J4TEL1"/>
<dbReference type="Pfam" id="PF08922">
    <property type="entry name" value="DUF1905"/>
    <property type="match status" value="1"/>
</dbReference>
<evidence type="ECO:0008006" key="2">
    <source>
        <dbReference type="Google" id="ProtNLM"/>
    </source>
</evidence>
<gene>
    <name evidence="1" type="ORF">AVDCRST_MAG73-151</name>
</gene>
<dbReference type="Pfam" id="PF13376">
    <property type="entry name" value="OmdA"/>
    <property type="match status" value="1"/>
</dbReference>
<dbReference type="InterPro" id="IPR015018">
    <property type="entry name" value="DUF1905"/>
</dbReference>
<dbReference type="EMBL" id="CADCWE010000011">
    <property type="protein sequence ID" value="CAA9520627.1"/>
    <property type="molecule type" value="Genomic_DNA"/>
</dbReference>
<protein>
    <recommendedName>
        <fullName evidence="2">DUF1905 domain-containing protein</fullName>
    </recommendedName>
</protein>
<accession>A0A6J4TEL1</accession>
<reference evidence="1" key="1">
    <citation type="submission" date="2020-02" db="EMBL/GenBank/DDBJ databases">
        <authorList>
            <person name="Meier V. D."/>
        </authorList>
    </citation>
    <scope>NUCLEOTIDE SEQUENCE</scope>
    <source>
        <strain evidence="1">AVDCRST_MAG73</strain>
    </source>
</reference>
<dbReference type="Gene3D" id="2.40.30.100">
    <property type="entry name" value="AF2212/PG0164-like"/>
    <property type="match status" value="1"/>
</dbReference>
<sequence>MSATFTTTILQAEGKNATGLRVPAEAIAALGTQMRPPVTVRIGGYAYRSTVAVFGDVFMLPLSAEHRAAAGVAAGDEVEVTLELDLEPRTVAVPEDLAAALAAKPGATAAFDALAPSRRKEHVRQVEDAKSPATRERRIAGIVAKLGDA</sequence>
<name>A0A6J4TEL1_9BACT</name>
<evidence type="ECO:0000313" key="1">
    <source>
        <dbReference type="EMBL" id="CAA9520627.1"/>
    </source>
</evidence>
<proteinExistence type="predicted"/>
<dbReference type="SUPFAM" id="SSF141694">
    <property type="entry name" value="AF2212/PG0164-like"/>
    <property type="match status" value="1"/>
</dbReference>